<feature type="compositionally biased region" description="Basic and acidic residues" evidence="1">
    <location>
        <begin position="315"/>
        <end position="338"/>
    </location>
</feature>
<dbReference type="AlphaFoldDB" id="A0A4S8S482"/>
<dbReference type="PANTHER" id="PTHR48100">
    <property type="entry name" value="BROAD-SPECIFICITY PHOSPHATASE YOR283W-RELATED"/>
    <property type="match status" value="1"/>
</dbReference>
<evidence type="ECO:0008006" key="4">
    <source>
        <dbReference type="Google" id="ProtNLM"/>
    </source>
</evidence>
<reference evidence="2 3" key="1">
    <citation type="submission" date="2018-10" db="EMBL/GenBank/DDBJ databases">
        <title>Fifty Aureobasidium pullulans genomes reveal a recombining polyextremotolerant generalist.</title>
        <authorList>
            <person name="Gostincar C."/>
            <person name="Turk M."/>
            <person name="Zajc J."/>
            <person name="Gunde-Cimerman N."/>
        </authorList>
    </citation>
    <scope>NUCLEOTIDE SEQUENCE [LARGE SCALE GENOMIC DNA]</scope>
    <source>
        <strain evidence="2 3">EXF-11900</strain>
    </source>
</reference>
<accession>A0A4S8S482</accession>
<dbReference type="SUPFAM" id="SSF53254">
    <property type="entry name" value="Phosphoglycerate mutase-like"/>
    <property type="match status" value="1"/>
</dbReference>
<feature type="compositionally biased region" description="Low complexity" evidence="1">
    <location>
        <begin position="220"/>
        <end position="230"/>
    </location>
</feature>
<protein>
    <recommendedName>
        <fullName evidence="4">Phosphoglycerate mutase-like protein</fullName>
    </recommendedName>
</protein>
<feature type="compositionally biased region" description="Basic residues" evidence="1">
    <location>
        <begin position="235"/>
        <end position="244"/>
    </location>
</feature>
<dbReference type="EMBL" id="QZAF01000758">
    <property type="protein sequence ID" value="THV64869.1"/>
    <property type="molecule type" value="Genomic_DNA"/>
</dbReference>
<feature type="region of interest" description="Disordered" evidence="1">
    <location>
        <begin position="301"/>
        <end position="348"/>
    </location>
</feature>
<sequence length="348" mass="39522">MPPVTIHCVRHAQGFHNISVANHAIHDPMLTQLGEEQCKALQANFPFMDRVDGVVASPLKRTVYTALHSFTPAIKNKHLKVYALPELQETSDLPCDTGSDVRVLESEFKGQPVDLSYMYTPQAKAWNNKTGKWGATASAVDDRARIAREWLYNRPEKEIVVVTHGGFLHYFTEDWMDTHKMDGTPSAGNPPLHRHRHRRRSDAPPPPPDSITSLRHIRSQSESGSGSDAYSSHHDQHHHHHHHFSRDTQTSSSSSLAFREHMQHHHPHSHRVPGTGWLNTEYRSYNFGNNPRSGRVILVETEQSRARRSGNDQPLSREEQSNLHRTESKQKAEEEKAYQKASGIQAKV</sequence>
<dbReference type="PANTHER" id="PTHR48100:SF54">
    <property type="entry name" value="PHOSPHATASE SPAC5H10.03-RELATED"/>
    <property type="match status" value="1"/>
</dbReference>
<dbReference type="InterPro" id="IPR029033">
    <property type="entry name" value="His_PPase_superfam"/>
</dbReference>
<organism evidence="2 3">
    <name type="scientific">Aureobasidium pullulans</name>
    <name type="common">Black yeast</name>
    <name type="synonym">Pullularia pullulans</name>
    <dbReference type="NCBI Taxonomy" id="5580"/>
    <lineage>
        <taxon>Eukaryota</taxon>
        <taxon>Fungi</taxon>
        <taxon>Dikarya</taxon>
        <taxon>Ascomycota</taxon>
        <taxon>Pezizomycotina</taxon>
        <taxon>Dothideomycetes</taxon>
        <taxon>Dothideomycetidae</taxon>
        <taxon>Dothideales</taxon>
        <taxon>Saccotheciaceae</taxon>
        <taxon>Aureobasidium</taxon>
    </lineage>
</organism>
<dbReference type="Pfam" id="PF00300">
    <property type="entry name" value="His_Phos_1"/>
    <property type="match status" value="1"/>
</dbReference>
<feature type="compositionally biased region" description="Basic residues" evidence="1">
    <location>
        <begin position="262"/>
        <end position="271"/>
    </location>
</feature>
<evidence type="ECO:0000313" key="3">
    <source>
        <dbReference type="Proteomes" id="UP000304951"/>
    </source>
</evidence>
<dbReference type="SMART" id="SM00855">
    <property type="entry name" value="PGAM"/>
    <property type="match status" value="1"/>
</dbReference>
<dbReference type="InterPro" id="IPR013078">
    <property type="entry name" value="His_Pase_superF_clade-1"/>
</dbReference>
<evidence type="ECO:0000313" key="2">
    <source>
        <dbReference type="EMBL" id="THV64869.1"/>
    </source>
</evidence>
<dbReference type="GO" id="GO:0016791">
    <property type="term" value="F:phosphatase activity"/>
    <property type="evidence" value="ECO:0007669"/>
    <property type="project" value="TreeGrafter"/>
</dbReference>
<comment type="caution">
    <text evidence="2">The sequence shown here is derived from an EMBL/GenBank/DDBJ whole genome shotgun (WGS) entry which is preliminary data.</text>
</comment>
<name>A0A4S8S482_AURPU</name>
<dbReference type="GO" id="GO:0005737">
    <property type="term" value="C:cytoplasm"/>
    <property type="evidence" value="ECO:0007669"/>
    <property type="project" value="TreeGrafter"/>
</dbReference>
<feature type="region of interest" description="Disordered" evidence="1">
    <location>
        <begin position="181"/>
        <end position="276"/>
    </location>
</feature>
<evidence type="ECO:0000256" key="1">
    <source>
        <dbReference type="SAM" id="MobiDB-lite"/>
    </source>
</evidence>
<dbReference type="InterPro" id="IPR050275">
    <property type="entry name" value="PGM_Phosphatase"/>
</dbReference>
<dbReference type="Gene3D" id="3.40.50.1240">
    <property type="entry name" value="Phosphoglycerate mutase-like"/>
    <property type="match status" value="1"/>
</dbReference>
<proteinExistence type="predicted"/>
<gene>
    <name evidence="2" type="ORF">D6D28_09556</name>
</gene>
<dbReference type="CDD" id="cd07067">
    <property type="entry name" value="HP_PGM_like"/>
    <property type="match status" value="1"/>
</dbReference>
<dbReference type="Proteomes" id="UP000304951">
    <property type="component" value="Unassembled WGS sequence"/>
</dbReference>